<proteinExistence type="predicted"/>
<name>A0ABW0F0C7_9HYPH</name>
<gene>
    <name evidence="1" type="ORF">ACFPK2_03095</name>
</gene>
<sequence>MIVIAKHIVERIVDAAKFAAAVWHDARSLQAEAEAKYGHIEF</sequence>
<evidence type="ECO:0000313" key="2">
    <source>
        <dbReference type="Proteomes" id="UP001595976"/>
    </source>
</evidence>
<organism evidence="1 2">
    <name type="scientific">Bosea minatitlanensis</name>
    <dbReference type="NCBI Taxonomy" id="128782"/>
    <lineage>
        <taxon>Bacteria</taxon>
        <taxon>Pseudomonadati</taxon>
        <taxon>Pseudomonadota</taxon>
        <taxon>Alphaproteobacteria</taxon>
        <taxon>Hyphomicrobiales</taxon>
        <taxon>Boseaceae</taxon>
        <taxon>Bosea</taxon>
    </lineage>
</organism>
<dbReference type="EMBL" id="JBHSLI010000001">
    <property type="protein sequence ID" value="MFC5291970.1"/>
    <property type="molecule type" value="Genomic_DNA"/>
</dbReference>
<protein>
    <submittedName>
        <fullName evidence="1">Uncharacterized protein</fullName>
    </submittedName>
</protein>
<evidence type="ECO:0000313" key="1">
    <source>
        <dbReference type="EMBL" id="MFC5291970.1"/>
    </source>
</evidence>
<reference evidence="2" key="1">
    <citation type="journal article" date="2019" name="Int. J. Syst. Evol. Microbiol.">
        <title>The Global Catalogue of Microorganisms (GCM) 10K type strain sequencing project: providing services to taxonomists for standard genome sequencing and annotation.</title>
        <authorList>
            <consortium name="The Broad Institute Genomics Platform"/>
            <consortium name="The Broad Institute Genome Sequencing Center for Infectious Disease"/>
            <person name="Wu L."/>
            <person name="Ma J."/>
        </authorList>
    </citation>
    <scope>NUCLEOTIDE SEQUENCE [LARGE SCALE GENOMIC DNA]</scope>
    <source>
        <strain evidence="2">CGMCC 1.15643</strain>
    </source>
</reference>
<comment type="caution">
    <text evidence="1">The sequence shown here is derived from an EMBL/GenBank/DDBJ whole genome shotgun (WGS) entry which is preliminary data.</text>
</comment>
<accession>A0ABW0F0C7</accession>
<dbReference type="RefSeq" id="WP_260347744.1">
    <property type="nucleotide sequence ID" value="NZ_JAOAOS010000001.1"/>
</dbReference>
<dbReference type="Proteomes" id="UP001595976">
    <property type="component" value="Unassembled WGS sequence"/>
</dbReference>
<keyword evidence="2" id="KW-1185">Reference proteome</keyword>